<organism evidence="1 2">
    <name type="scientific">Tieghemostelium lacteum</name>
    <name type="common">Slime mold</name>
    <name type="synonym">Dictyostelium lacteum</name>
    <dbReference type="NCBI Taxonomy" id="361077"/>
    <lineage>
        <taxon>Eukaryota</taxon>
        <taxon>Amoebozoa</taxon>
        <taxon>Evosea</taxon>
        <taxon>Eumycetozoa</taxon>
        <taxon>Dictyostelia</taxon>
        <taxon>Dictyosteliales</taxon>
        <taxon>Raperosteliaceae</taxon>
        <taxon>Tieghemostelium</taxon>
    </lineage>
</organism>
<sequence>MSDPIGTVLNDFFRLMGKCQKQYESQPNGQHLVSACVFSTFCPTQSEAIFNCYSKQDADFKSCFNEEVEYSKCYSSLLQDPTTLSKENQIKFSYISKLPKTQGQ</sequence>
<keyword evidence="2" id="KW-1185">Reference proteome</keyword>
<gene>
    <name evidence="1" type="ORF">DLAC_05770</name>
</gene>
<protein>
    <recommendedName>
        <fullName evidence="3">CHCH domain-containing protein</fullName>
    </recommendedName>
</protein>
<name>A0A151ZGU3_TIELA</name>
<accession>A0A151ZGU3</accession>
<evidence type="ECO:0000313" key="2">
    <source>
        <dbReference type="Proteomes" id="UP000076078"/>
    </source>
</evidence>
<dbReference type="InParanoid" id="A0A151ZGU3"/>
<evidence type="ECO:0008006" key="3">
    <source>
        <dbReference type="Google" id="ProtNLM"/>
    </source>
</evidence>
<proteinExistence type="predicted"/>
<dbReference type="EMBL" id="LODT01000028">
    <property type="protein sequence ID" value="KYQ93137.1"/>
    <property type="molecule type" value="Genomic_DNA"/>
</dbReference>
<dbReference type="OMA" id="DACIKST"/>
<reference evidence="1 2" key="1">
    <citation type="submission" date="2015-12" db="EMBL/GenBank/DDBJ databases">
        <title>Dictyostelia acquired genes for synthesis and detection of signals that induce cell-type specialization by lateral gene transfer from prokaryotes.</title>
        <authorList>
            <person name="Gloeckner G."/>
            <person name="Schaap P."/>
        </authorList>
    </citation>
    <scope>NUCLEOTIDE SEQUENCE [LARGE SCALE GENOMIC DNA]</scope>
    <source>
        <strain evidence="1 2">TK</strain>
    </source>
</reference>
<comment type="caution">
    <text evidence="1">The sequence shown here is derived from an EMBL/GenBank/DDBJ whole genome shotgun (WGS) entry which is preliminary data.</text>
</comment>
<dbReference type="Proteomes" id="UP000076078">
    <property type="component" value="Unassembled WGS sequence"/>
</dbReference>
<evidence type="ECO:0000313" key="1">
    <source>
        <dbReference type="EMBL" id="KYQ93137.1"/>
    </source>
</evidence>
<dbReference type="AlphaFoldDB" id="A0A151ZGU3"/>